<dbReference type="Pfam" id="PF02378">
    <property type="entry name" value="PTS_EIIC"/>
    <property type="match status" value="1"/>
</dbReference>
<feature type="transmembrane region" description="Helical" evidence="16">
    <location>
        <begin position="213"/>
        <end position="234"/>
    </location>
</feature>
<evidence type="ECO:0000256" key="11">
    <source>
        <dbReference type="ARBA" id="ARBA00022683"/>
    </source>
</evidence>
<feature type="domain" description="PTS EIIC type-2" evidence="18">
    <location>
        <begin position="12"/>
        <end position="343"/>
    </location>
</feature>
<keyword evidence="13 16" id="KW-1133">Transmembrane helix</keyword>
<proteinExistence type="predicted"/>
<accession>A0A916VEB7</accession>
<evidence type="ECO:0000256" key="12">
    <source>
        <dbReference type="ARBA" id="ARBA00022692"/>
    </source>
</evidence>
<dbReference type="PROSITE" id="PS51104">
    <property type="entry name" value="PTS_EIIC_TYPE_2"/>
    <property type="match status" value="1"/>
</dbReference>
<keyword evidence="11" id="KW-0598">Phosphotransferase system</keyword>
<comment type="function">
    <text evidence="2">The phosphoenolpyruvate-dependent sugar phosphotransferase system (sugar PTS), a major carbohydrate active transport system, catalyzes the phosphorylation of incoming sugar substrates concomitantly with their translocation across the cell membrane. The enzyme II CmtAB PTS system is involved in D-mannitol transport.</text>
</comment>
<gene>
    <name evidence="19" type="primary">mtlA_2</name>
    <name evidence="19" type="ORF">ANBU17_29330</name>
</gene>
<dbReference type="CDD" id="cd05567">
    <property type="entry name" value="PTS_IIB_mannitol"/>
    <property type="match status" value="1"/>
</dbReference>
<dbReference type="PANTHER" id="PTHR30181">
    <property type="entry name" value="MANNITOL PERMEASE IIC COMPONENT"/>
    <property type="match status" value="1"/>
</dbReference>
<dbReference type="InterPro" id="IPR050893">
    <property type="entry name" value="Sugar_PTS"/>
</dbReference>
<dbReference type="PROSITE" id="PS51099">
    <property type="entry name" value="PTS_EIIB_TYPE_2"/>
    <property type="match status" value="1"/>
</dbReference>
<keyword evidence="20" id="KW-1185">Reference proteome</keyword>
<dbReference type="AlphaFoldDB" id="A0A916VEB7"/>
<evidence type="ECO:0000313" key="19">
    <source>
        <dbReference type="EMBL" id="GFO86586.1"/>
    </source>
</evidence>
<feature type="transmembrane region" description="Helical" evidence="16">
    <location>
        <begin position="277"/>
        <end position="305"/>
    </location>
</feature>
<keyword evidence="10" id="KW-0808">Transferase</keyword>
<dbReference type="Proteomes" id="UP000613208">
    <property type="component" value="Unassembled WGS sequence"/>
</dbReference>
<evidence type="ECO:0000256" key="6">
    <source>
        <dbReference type="ARBA" id="ARBA00022448"/>
    </source>
</evidence>
<feature type="transmembrane region" description="Helical" evidence="16">
    <location>
        <begin position="246"/>
        <end position="265"/>
    </location>
</feature>
<organism evidence="19 20">
    <name type="scientific">Anaerostipes butyraticus</name>
    <dbReference type="NCBI Taxonomy" id="645466"/>
    <lineage>
        <taxon>Bacteria</taxon>
        <taxon>Bacillati</taxon>
        <taxon>Bacillota</taxon>
        <taxon>Clostridia</taxon>
        <taxon>Lachnospirales</taxon>
        <taxon>Lachnospiraceae</taxon>
        <taxon>Anaerostipes</taxon>
    </lineage>
</organism>
<evidence type="ECO:0000256" key="1">
    <source>
        <dbReference type="ARBA" id="ARBA00001655"/>
    </source>
</evidence>
<evidence type="ECO:0000256" key="10">
    <source>
        <dbReference type="ARBA" id="ARBA00022679"/>
    </source>
</evidence>
<protein>
    <recommendedName>
        <fullName evidence="5">PTS system mannitol-specific EIICB component</fullName>
        <ecNumber evidence="4">2.7.1.197</ecNumber>
    </recommendedName>
    <alternativeName>
        <fullName evidence="15">EIICB-Mtl</fullName>
    </alternativeName>
</protein>
<evidence type="ECO:0000256" key="4">
    <source>
        <dbReference type="ARBA" id="ARBA00011909"/>
    </source>
</evidence>
<evidence type="ECO:0000256" key="9">
    <source>
        <dbReference type="ARBA" id="ARBA00022597"/>
    </source>
</evidence>
<evidence type="ECO:0000256" key="13">
    <source>
        <dbReference type="ARBA" id="ARBA00022989"/>
    </source>
</evidence>
<dbReference type="GO" id="GO:0090563">
    <property type="term" value="F:protein-phosphocysteine-sugar phosphotransferase activity"/>
    <property type="evidence" value="ECO:0007669"/>
    <property type="project" value="TreeGrafter"/>
</dbReference>
<comment type="catalytic activity">
    <reaction evidence="1">
        <text>D-mannitol(out) + N(pros)-phospho-L-histidyl-[protein] = D-mannitol 1-phosphate(in) + L-histidyl-[protein]</text>
        <dbReference type="Rhea" id="RHEA:33363"/>
        <dbReference type="Rhea" id="RHEA-COMP:9745"/>
        <dbReference type="Rhea" id="RHEA-COMP:9746"/>
        <dbReference type="ChEBI" id="CHEBI:16899"/>
        <dbReference type="ChEBI" id="CHEBI:29979"/>
        <dbReference type="ChEBI" id="CHEBI:61381"/>
        <dbReference type="ChEBI" id="CHEBI:64837"/>
        <dbReference type="EC" id="2.7.1.197"/>
    </reaction>
</comment>
<evidence type="ECO:0000256" key="5">
    <source>
        <dbReference type="ARBA" id="ARBA00021825"/>
    </source>
</evidence>
<evidence type="ECO:0000313" key="20">
    <source>
        <dbReference type="Proteomes" id="UP000613208"/>
    </source>
</evidence>
<feature type="domain" description="PTS EIIB type-2" evidence="17">
    <location>
        <begin position="381"/>
        <end position="473"/>
    </location>
</feature>
<dbReference type="Pfam" id="PF02302">
    <property type="entry name" value="PTS_IIB"/>
    <property type="match status" value="1"/>
</dbReference>
<dbReference type="SUPFAM" id="SSF52794">
    <property type="entry name" value="PTS system IIB component-like"/>
    <property type="match status" value="1"/>
</dbReference>
<dbReference type="GO" id="GO:0005886">
    <property type="term" value="C:plasma membrane"/>
    <property type="evidence" value="ECO:0007669"/>
    <property type="project" value="UniProtKB-SubCell"/>
</dbReference>
<feature type="transmembrane region" description="Helical" evidence="16">
    <location>
        <begin position="133"/>
        <end position="161"/>
    </location>
</feature>
<name>A0A916VEB7_9FIRM</name>
<feature type="transmembrane region" description="Helical" evidence="16">
    <location>
        <begin position="56"/>
        <end position="73"/>
    </location>
</feature>
<keyword evidence="12 16" id="KW-0812">Transmembrane</keyword>
<dbReference type="GO" id="GO:0022872">
    <property type="term" value="F:protein-N(PI)-phosphohistidine-mannitol phosphotransferase system transmembrane transporter activity"/>
    <property type="evidence" value="ECO:0007669"/>
    <property type="project" value="InterPro"/>
</dbReference>
<keyword evidence="8" id="KW-0597">Phosphoprotein</keyword>
<evidence type="ECO:0000256" key="7">
    <source>
        <dbReference type="ARBA" id="ARBA00022475"/>
    </source>
</evidence>
<keyword evidence="9" id="KW-0762">Sugar transport</keyword>
<dbReference type="InterPro" id="IPR036095">
    <property type="entry name" value="PTS_EIIB-like_sf"/>
</dbReference>
<dbReference type="Gene3D" id="3.40.50.2300">
    <property type="match status" value="1"/>
</dbReference>
<feature type="transmembrane region" description="Helical" evidence="16">
    <location>
        <begin position="312"/>
        <end position="334"/>
    </location>
</feature>
<dbReference type="EMBL" id="BLYI01000069">
    <property type="protein sequence ID" value="GFO86586.1"/>
    <property type="molecule type" value="Genomic_DNA"/>
</dbReference>
<dbReference type="InterPro" id="IPR013014">
    <property type="entry name" value="PTS_EIIC_2"/>
</dbReference>
<dbReference type="InterPro" id="IPR003352">
    <property type="entry name" value="PTS_EIIC"/>
</dbReference>
<dbReference type="GO" id="GO:0009401">
    <property type="term" value="P:phosphoenolpyruvate-dependent sugar phosphotransferase system"/>
    <property type="evidence" value="ECO:0007669"/>
    <property type="project" value="UniProtKB-KW"/>
</dbReference>
<sequence>MASNWKAKVQKMGGFLSGMVMPNIGALIAWGIVTALFLETGYFPNEKLAELITPTLTYLIPLLFAYTGGYNVYGRRGAVAGTIATIGVIVGSGVTMMIGGMVMGPLGAWIIKQVDKALDGHVKPGLEMLVDNFSLGIIGAVMMVAGFMAISPLFAAITNILTVGVNFLIDHNILPFAPIFVVPGQVLFLNNAINHGIFTPLAVEQAAHTGKSILYLVEANGGNWAGLVLAFCVFGKGMSKKSAPGAAIIHIIGGIGEVSFPYALIKPITILGPICGSIAALFWLQIMDGGAVAAVSPGSIIALIIMSPKGKLFVNVMGYVIAAAVSFVIVAFFLKRDKSIDEEEEVQGIDMSQFVESHNAPGEEKEETAKTSGNVQKRKIKKIAFACDAGMGSSAMGASMLKTQLNKAGLFLDVSHVSIHQIPEDIDVVVTNTNLLEAAKKEAPEGIPIIEIKEFLNADEHKAIVQQIKDMME</sequence>
<dbReference type="InterPro" id="IPR003501">
    <property type="entry name" value="PTS_EIIB_2/3"/>
</dbReference>
<evidence type="ECO:0000256" key="14">
    <source>
        <dbReference type="ARBA" id="ARBA00023136"/>
    </source>
</evidence>
<dbReference type="RefSeq" id="WP_201312237.1">
    <property type="nucleotide sequence ID" value="NZ_BLYI01000069.1"/>
</dbReference>
<reference evidence="19" key="1">
    <citation type="submission" date="2020-06" db="EMBL/GenBank/DDBJ databases">
        <title>Characterization of fructooligosaccharide metabolism and fructooligosaccharide-degrading enzymes in human commensal butyrate producers.</title>
        <authorList>
            <person name="Tanno H."/>
            <person name="Fujii T."/>
            <person name="Hirano K."/>
            <person name="Maeno S."/>
            <person name="Tonozuka T."/>
            <person name="Sakamoto M."/>
            <person name="Ohkuma M."/>
            <person name="Tochio T."/>
            <person name="Endo A."/>
        </authorList>
    </citation>
    <scope>NUCLEOTIDE SEQUENCE</scope>
    <source>
        <strain evidence="19">JCM 17466</strain>
    </source>
</reference>
<feature type="transmembrane region" description="Helical" evidence="16">
    <location>
        <begin position="173"/>
        <end position="193"/>
    </location>
</feature>
<dbReference type="InterPro" id="IPR013011">
    <property type="entry name" value="PTS_EIIB_2"/>
</dbReference>
<keyword evidence="6" id="KW-0813">Transport</keyword>
<feature type="transmembrane region" description="Helical" evidence="16">
    <location>
        <begin position="85"/>
        <end position="111"/>
    </location>
</feature>
<evidence type="ECO:0000256" key="15">
    <source>
        <dbReference type="ARBA" id="ARBA00033349"/>
    </source>
</evidence>
<dbReference type="EC" id="2.7.1.197" evidence="4"/>
<evidence type="ECO:0000256" key="16">
    <source>
        <dbReference type="SAM" id="Phobius"/>
    </source>
</evidence>
<evidence type="ECO:0000256" key="3">
    <source>
        <dbReference type="ARBA" id="ARBA00004651"/>
    </source>
</evidence>
<dbReference type="PANTHER" id="PTHR30181:SF2">
    <property type="entry name" value="PTS SYSTEM MANNITOL-SPECIFIC EIICBA COMPONENT"/>
    <property type="match status" value="1"/>
</dbReference>
<feature type="transmembrane region" description="Helical" evidence="16">
    <location>
        <begin position="12"/>
        <end position="36"/>
    </location>
</feature>
<comment type="caution">
    <text evidence="19">The sequence shown here is derived from an EMBL/GenBank/DDBJ whole genome shotgun (WGS) entry which is preliminary data.</text>
</comment>
<keyword evidence="14 16" id="KW-0472">Membrane</keyword>
<keyword evidence="7" id="KW-1003">Cell membrane</keyword>
<evidence type="ECO:0000259" key="18">
    <source>
        <dbReference type="PROSITE" id="PS51104"/>
    </source>
</evidence>
<evidence type="ECO:0000256" key="2">
    <source>
        <dbReference type="ARBA" id="ARBA00002434"/>
    </source>
</evidence>
<evidence type="ECO:0000256" key="8">
    <source>
        <dbReference type="ARBA" id="ARBA00022553"/>
    </source>
</evidence>
<evidence type="ECO:0000259" key="17">
    <source>
        <dbReference type="PROSITE" id="PS51099"/>
    </source>
</evidence>
<comment type="subcellular location">
    <subcellularLocation>
        <location evidence="3">Cell membrane</location>
        <topology evidence="3">Multi-pass membrane protein</topology>
    </subcellularLocation>
</comment>
<dbReference type="InterPro" id="IPR029503">
    <property type="entry name" value="PTS_EIIB_mannitol"/>
</dbReference>